<dbReference type="EC" id="2.7.7.65" evidence="1"/>
<dbReference type="InterPro" id="IPR029787">
    <property type="entry name" value="Nucleotide_cyclase"/>
</dbReference>
<dbReference type="InterPro" id="IPR000160">
    <property type="entry name" value="GGDEF_dom"/>
</dbReference>
<dbReference type="Gene3D" id="3.30.70.270">
    <property type="match status" value="1"/>
</dbReference>
<dbReference type="SMART" id="SM00267">
    <property type="entry name" value="GGDEF"/>
    <property type="match status" value="1"/>
</dbReference>
<dbReference type="PROSITE" id="PS50887">
    <property type="entry name" value="GGDEF"/>
    <property type="match status" value="1"/>
</dbReference>
<evidence type="ECO:0000313" key="5">
    <source>
        <dbReference type="EMBL" id="MET7013180.1"/>
    </source>
</evidence>
<dbReference type="NCBIfam" id="TIGR00254">
    <property type="entry name" value="GGDEF"/>
    <property type="match status" value="1"/>
</dbReference>
<comment type="caution">
    <text evidence="5">The sequence shown here is derived from an EMBL/GenBank/DDBJ whole genome shotgun (WGS) entry which is preliminary data.</text>
</comment>
<feature type="transmembrane region" description="Helical" evidence="3">
    <location>
        <begin position="20"/>
        <end position="39"/>
    </location>
</feature>
<dbReference type="InterPro" id="IPR050469">
    <property type="entry name" value="Diguanylate_Cyclase"/>
</dbReference>
<sequence length="293" mass="33411">MRPVWRKFRRWYFRHRDRMLDLGVLVLACLIGAIWLFGLDALGARQWLPAGSGAQAAKWLIWLGLVLVLQTLFAWRRWQEIDTLQAVAETDVLTGVHNRRKIESLLSHEFDRALRYGRPLSIVMLDVDHFKQVNDTHGHAVGDMVLAAIARRIRRRMRLSDHFGRWGGEEFLLICPETDTTDAMLVADRMRRTISQRPVHKAGIVTASFGVSSYAGQGDYGVLVDEADSYLYIAKHQGRDRVISRMIVMVQSRMRSEGMPMDEPDFAGMPGASPLSTMLSTIVAPLRRKTRKL</sequence>
<proteinExistence type="predicted"/>
<reference evidence="5 6" key="1">
    <citation type="submission" date="2024-07" db="EMBL/GenBank/DDBJ databases">
        <title>Uliginosibacterium flavum JJ3220;KACC:17644.</title>
        <authorList>
            <person name="Kim M.K."/>
        </authorList>
    </citation>
    <scope>NUCLEOTIDE SEQUENCE [LARGE SCALE GENOMIC DNA]</scope>
    <source>
        <strain evidence="5 6">KACC:17644</strain>
    </source>
</reference>
<dbReference type="PANTHER" id="PTHR45138:SF9">
    <property type="entry name" value="DIGUANYLATE CYCLASE DGCM-RELATED"/>
    <property type="match status" value="1"/>
</dbReference>
<accession>A0ABV2TGY3</accession>
<protein>
    <recommendedName>
        <fullName evidence="1">diguanylate cyclase</fullName>
        <ecNumber evidence="1">2.7.7.65</ecNumber>
    </recommendedName>
</protein>
<name>A0ABV2TGY3_9RHOO</name>
<keyword evidence="5" id="KW-0808">Transferase</keyword>
<evidence type="ECO:0000256" key="2">
    <source>
        <dbReference type="ARBA" id="ARBA00034247"/>
    </source>
</evidence>
<organism evidence="5 6">
    <name type="scientific">Uliginosibacterium flavum</name>
    <dbReference type="NCBI Taxonomy" id="1396831"/>
    <lineage>
        <taxon>Bacteria</taxon>
        <taxon>Pseudomonadati</taxon>
        <taxon>Pseudomonadota</taxon>
        <taxon>Betaproteobacteria</taxon>
        <taxon>Rhodocyclales</taxon>
        <taxon>Zoogloeaceae</taxon>
        <taxon>Uliginosibacterium</taxon>
    </lineage>
</organism>
<evidence type="ECO:0000256" key="1">
    <source>
        <dbReference type="ARBA" id="ARBA00012528"/>
    </source>
</evidence>
<feature type="domain" description="GGDEF" evidence="4">
    <location>
        <begin position="118"/>
        <end position="247"/>
    </location>
</feature>
<comment type="catalytic activity">
    <reaction evidence="2">
        <text>2 GTP = 3',3'-c-di-GMP + 2 diphosphate</text>
        <dbReference type="Rhea" id="RHEA:24898"/>
        <dbReference type="ChEBI" id="CHEBI:33019"/>
        <dbReference type="ChEBI" id="CHEBI:37565"/>
        <dbReference type="ChEBI" id="CHEBI:58805"/>
        <dbReference type="EC" id="2.7.7.65"/>
    </reaction>
</comment>
<feature type="transmembrane region" description="Helical" evidence="3">
    <location>
        <begin position="59"/>
        <end position="75"/>
    </location>
</feature>
<dbReference type="SUPFAM" id="SSF55073">
    <property type="entry name" value="Nucleotide cyclase"/>
    <property type="match status" value="1"/>
</dbReference>
<dbReference type="InterPro" id="IPR043128">
    <property type="entry name" value="Rev_trsase/Diguanyl_cyclase"/>
</dbReference>
<keyword evidence="5" id="KW-0548">Nucleotidyltransferase</keyword>
<gene>
    <name evidence="5" type="ORF">ABXR19_03195</name>
</gene>
<keyword evidence="3" id="KW-0472">Membrane</keyword>
<dbReference type="RefSeq" id="WP_354599634.1">
    <property type="nucleotide sequence ID" value="NZ_JBEWZI010000002.1"/>
</dbReference>
<evidence type="ECO:0000256" key="3">
    <source>
        <dbReference type="SAM" id="Phobius"/>
    </source>
</evidence>
<dbReference type="GO" id="GO:0052621">
    <property type="term" value="F:diguanylate cyclase activity"/>
    <property type="evidence" value="ECO:0007669"/>
    <property type="project" value="UniProtKB-EC"/>
</dbReference>
<dbReference type="Pfam" id="PF00990">
    <property type="entry name" value="GGDEF"/>
    <property type="match status" value="1"/>
</dbReference>
<keyword evidence="3" id="KW-1133">Transmembrane helix</keyword>
<dbReference type="PANTHER" id="PTHR45138">
    <property type="entry name" value="REGULATORY COMPONENTS OF SENSORY TRANSDUCTION SYSTEM"/>
    <property type="match status" value="1"/>
</dbReference>
<evidence type="ECO:0000259" key="4">
    <source>
        <dbReference type="PROSITE" id="PS50887"/>
    </source>
</evidence>
<dbReference type="Proteomes" id="UP001549691">
    <property type="component" value="Unassembled WGS sequence"/>
</dbReference>
<keyword evidence="3" id="KW-0812">Transmembrane</keyword>
<dbReference type="CDD" id="cd01949">
    <property type="entry name" value="GGDEF"/>
    <property type="match status" value="1"/>
</dbReference>
<evidence type="ECO:0000313" key="6">
    <source>
        <dbReference type="Proteomes" id="UP001549691"/>
    </source>
</evidence>
<dbReference type="EMBL" id="JBEWZI010000002">
    <property type="protein sequence ID" value="MET7013180.1"/>
    <property type="molecule type" value="Genomic_DNA"/>
</dbReference>
<keyword evidence="6" id="KW-1185">Reference proteome</keyword>